<reference evidence="3" key="1">
    <citation type="submission" date="2023-06" db="EMBL/GenBank/DDBJ databases">
        <authorList>
            <person name="Kurt Z."/>
        </authorList>
    </citation>
    <scope>NUCLEOTIDE SEQUENCE</scope>
</reference>
<proteinExistence type="predicted"/>
<dbReference type="EMBL" id="CAXDID020000007">
    <property type="protein sequence ID" value="CAL5976584.1"/>
    <property type="molecule type" value="Genomic_DNA"/>
</dbReference>
<dbReference type="Proteomes" id="UP001642409">
    <property type="component" value="Unassembled WGS sequence"/>
</dbReference>
<dbReference type="AlphaFoldDB" id="A0AA86QP99"/>
<organism evidence="3">
    <name type="scientific">Hexamita inflata</name>
    <dbReference type="NCBI Taxonomy" id="28002"/>
    <lineage>
        <taxon>Eukaryota</taxon>
        <taxon>Metamonada</taxon>
        <taxon>Diplomonadida</taxon>
        <taxon>Hexamitidae</taxon>
        <taxon>Hexamitinae</taxon>
        <taxon>Hexamita</taxon>
    </lineage>
</organism>
<name>A0AA86QP99_9EUKA</name>
<protein>
    <submittedName>
        <fullName evidence="3">Glycosyl transferase family 2 protein</fullName>
    </submittedName>
    <submittedName>
        <fullName evidence="4">Glycosyl_transferase family 2 protein</fullName>
    </submittedName>
</protein>
<evidence type="ECO:0000259" key="2">
    <source>
        <dbReference type="Pfam" id="PF00535"/>
    </source>
</evidence>
<dbReference type="Pfam" id="PF00535">
    <property type="entry name" value="Glycos_transf_2"/>
    <property type="match status" value="1"/>
</dbReference>
<accession>A0AA86QP99</accession>
<keyword evidence="3" id="KW-0808">Transferase</keyword>
<dbReference type="InterPro" id="IPR001173">
    <property type="entry name" value="Glyco_trans_2-like"/>
</dbReference>
<gene>
    <name evidence="4" type="ORF">HINF_LOCUS3889</name>
    <name evidence="3" type="ORF">HINF_LOCUS49805</name>
</gene>
<dbReference type="Gene3D" id="3.90.550.10">
    <property type="entry name" value="Spore Coat Polysaccharide Biosynthesis Protein SpsA, Chain A"/>
    <property type="match status" value="1"/>
</dbReference>
<dbReference type="GO" id="GO:0016740">
    <property type="term" value="F:transferase activity"/>
    <property type="evidence" value="ECO:0007669"/>
    <property type="project" value="UniProtKB-KW"/>
</dbReference>
<comment type="caution">
    <text evidence="3">The sequence shown here is derived from an EMBL/GenBank/DDBJ whole genome shotgun (WGS) entry which is preliminary data.</text>
</comment>
<evidence type="ECO:0000313" key="4">
    <source>
        <dbReference type="EMBL" id="CAL5976584.1"/>
    </source>
</evidence>
<reference evidence="4 5" key="2">
    <citation type="submission" date="2024-07" db="EMBL/GenBank/DDBJ databases">
        <authorList>
            <person name="Akdeniz Z."/>
        </authorList>
    </citation>
    <scope>NUCLEOTIDE SEQUENCE [LARGE SCALE GENOMIC DNA]</scope>
</reference>
<keyword evidence="5" id="KW-1185">Reference proteome</keyword>
<dbReference type="CDD" id="cd00761">
    <property type="entry name" value="Glyco_tranf_GTA_type"/>
    <property type="match status" value="1"/>
</dbReference>
<evidence type="ECO:0000256" key="1">
    <source>
        <dbReference type="ARBA" id="ARBA00003301"/>
    </source>
</evidence>
<dbReference type="EMBL" id="CATOUU010000952">
    <property type="protein sequence ID" value="CAI9962160.1"/>
    <property type="molecule type" value="Genomic_DNA"/>
</dbReference>
<comment type="function">
    <text evidence="1">Dolichyl-phosphate beta-glucosyltransferase involved in the glycosylation of glycoproteins through the synthesis of dolichyl beta-D-glucosyl phosphate which serves as a sugar donor for transfer of three glucose residues to the Man-9-GlcNAc-2-PP-dolichol precursor to N-glycans.</text>
</comment>
<evidence type="ECO:0000313" key="3">
    <source>
        <dbReference type="EMBL" id="CAI9962160.1"/>
    </source>
</evidence>
<feature type="domain" description="Glycosyltransferase 2-like" evidence="2">
    <location>
        <begin position="5"/>
        <end position="63"/>
    </location>
</feature>
<dbReference type="SUPFAM" id="SSF53448">
    <property type="entry name" value="Nucleotide-diphospho-sugar transferases"/>
    <property type="match status" value="1"/>
</dbReference>
<sequence length="281" mass="33036">MNFASNIRLVNQQENSGTLSTRILGIMSATGQYVIQFDPDDSFTSNTILEQLSEHIPQGKDIYHFHELWLINNKSLTDRDRHNNEGMKWANPQDYIQDYEIYRKFAISKISGLVHGKMIKTTVYQQAARFLENMSTQHIVYVDDHLLMFSVCMIAKSYQALNITGYIYNINNESILGKLSSKINSAKKYIRDNRVVLSYIYETMFNRVLPGTNQVQQSYVRDTGQFMKQMLNYDVKTRFMLCRNAYVPFIRIEEYFKMINDMCGNRIEWDQSQMVCFEEDQ</sequence>
<dbReference type="InterPro" id="IPR029044">
    <property type="entry name" value="Nucleotide-diphossugar_trans"/>
</dbReference>
<evidence type="ECO:0000313" key="5">
    <source>
        <dbReference type="Proteomes" id="UP001642409"/>
    </source>
</evidence>